<dbReference type="Gene3D" id="3.30.450.40">
    <property type="match status" value="1"/>
</dbReference>
<dbReference type="GO" id="GO:0003700">
    <property type="term" value="F:DNA-binding transcription factor activity"/>
    <property type="evidence" value="ECO:0007669"/>
    <property type="project" value="TreeGrafter"/>
</dbReference>
<reference evidence="6 7" key="1">
    <citation type="submission" date="2019-11" db="EMBL/GenBank/DDBJ databases">
        <title>Draft genome sequences of five Paenibacillus species of dairy origin.</title>
        <authorList>
            <person name="Olajide A.M."/>
            <person name="Chen S."/>
            <person name="Lapointe G."/>
        </authorList>
    </citation>
    <scope>NUCLEOTIDE SEQUENCE [LARGE SCALE GENOMIC DNA]</scope>
    <source>
        <strain evidence="6 7">2CS3</strain>
    </source>
</reference>
<dbReference type="Pfam" id="PF01614">
    <property type="entry name" value="IclR_C"/>
    <property type="match status" value="1"/>
</dbReference>
<dbReference type="Proteomes" id="UP000450917">
    <property type="component" value="Unassembled WGS sequence"/>
</dbReference>
<dbReference type="InterPro" id="IPR005471">
    <property type="entry name" value="Tscrpt_reg_IclR_N"/>
</dbReference>
<dbReference type="InterPro" id="IPR050707">
    <property type="entry name" value="HTH_MetabolicPath_Reg"/>
</dbReference>
<dbReference type="AlphaFoldDB" id="A0A7X2ZC66"/>
<dbReference type="PROSITE" id="PS51077">
    <property type="entry name" value="HTH_ICLR"/>
    <property type="match status" value="1"/>
</dbReference>
<dbReference type="SMART" id="SM00346">
    <property type="entry name" value="HTH_ICLR"/>
    <property type="match status" value="1"/>
</dbReference>
<dbReference type="Pfam" id="PF09339">
    <property type="entry name" value="HTH_IclR"/>
    <property type="match status" value="1"/>
</dbReference>
<feature type="domain" description="IclR-ED" evidence="5">
    <location>
        <begin position="73"/>
        <end position="254"/>
    </location>
</feature>
<dbReference type="SUPFAM" id="SSF55781">
    <property type="entry name" value="GAF domain-like"/>
    <property type="match status" value="1"/>
</dbReference>
<organism evidence="6 7">
    <name type="scientific">Paenibacillus validus</name>
    <dbReference type="NCBI Taxonomy" id="44253"/>
    <lineage>
        <taxon>Bacteria</taxon>
        <taxon>Bacillati</taxon>
        <taxon>Bacillota</taxon>
        <taxon>Bacilli</taxon>
        <taxon>Bacillales</taxon>
        <taxon>Paenibacillaceae</taxon>
        <taxon>Paenibacillus</taxon>
    </lineage>
</organism>
<dbReference type="GO" id="GO:0003677">
    <property type="term" value="F:DNA binding"/>
    <property type="evidence" value="ECO:0007669"/>
    <property type="project" value="UniProtKB-KW"/>
</dbReference>
<dbReference type="PANTHER" id="PTHR30136">
    <property type="entry name" value="HELIX-TURN-HELIX TRANSCRIPTIONAL REGULATOR, ICLR FAMILY"/>
    <property type="match status" value="1"/>
</dbReference>
<dbReference type="InterPro" id="IPR029016">
    <property type="entry name" value="GAF-like_dom_sf"/>
</dbReference>
<evidence type="ECO:0000256" key="3">
    <source>
        <dbReference type="ARBA" id="ARBA00023163"/>
    </source>
</evidence>
<protein>
    <submittedName>
        <fullName evidence="6">Helix-turn-helix domain-containing protein</fullName>
    </submittedName>
</protein>
<gene>
    <name evidence="6" type="ORF">GNP93_15955</name>
</gene>
<evidence type="ECO:0000256" key="2">
    <source>
        <dbReference type="ARBA" id="ARBA00023125"/>
    </source>
</evidence>
<dbReference type="GO" id="GO:0045892">
    <property type="term" value="P:negative regulation of DNA-templated transcription"/>
    <property type="evidence" value="ECO:0007669"/>
    <property type="project" value="TreeGrafter"/>
</dbReference>
<comment type="caution">
    <text evidence="6">The sequence shown here is derived from an EMBL/GenBank/DDBJ whole genome shotgun (WGS) entry which is preliminary data.</text>
</comment>
<proteinExistence type="predicted"/>
<dbReference type="EMBL" id="WNZX01000013">
    <property type="protein sequence ID" value="MUG72167.1"/>
    <property type="molecule type" value="Genomic_DNA"/>
</dbReference>
<dbReference type="Gene3D" id="1.10.10.10">
    <property type="entry name" value="Winged helix-like DNA-binding domain superfamily/Winged helix DNA-binding domain"/>
    <property type="match status" value="1"/>
</dbReference>
<feature type="domain" description="HTH iclR-type" evidence="4">
    <location>
        <begin position="11"/>
        <end position="72"/>
    </location>
</feature>
<dbReference type="RefSeq" id="WP_127608773.1">
    <property type="nucleotide sequence ID" value="NZ_JARTHJ010000009.1"/>
</dbReference>
<dbReference type="InterPro" id="IPR014757">
    <property type="entry name" value="Tscrpt_reg_IclR_C"/>
</dbReference>
<keyword evidence="1" id="KW-0805">Transcription regulation</keyword>
<keyword evidence="2" id="KW-0238">DNA-binding</keyword>
<evidence type="ECO:0000256" key="1">
    <source>
        <dbReference type="ARBA" id="ARBA00023015"/>
    </source>
</evidence>
<dbReference type="InterPro" id="IPR036390">
    <property type="entry name" value="WH_DNA-bd_sf"/>
</dbReference>
<evidence type="ECO:0000313" key="6">
    <source>
        <dbReference type="EMBL" id="MUG72167.1"/>
    </source>
</evidence>
<keyword evidence="7" id="KW-1185">Reference proteome</keyword>
<dbReference type="SUPFAM" id="SSF46785">
    <property type="entry name" value="Winged helix' DNA-binding domain"/>
    <property type="match status" value="1"/>
</dbReference>
<dbReference type="InterPro" id="IPR011991">
    <property type="entry name" value="ArsR-like_HTH"/>
</dbReference>
<dbReference type="CDD" id="cd00090">
    <property type="entry name" value="HTH_ARSR"/>
    <property type="match status" value="1"/>
</dbReference>
<evidence type="ECO:0000259" key="5">
    <source>
        <dbReference type="PROSITE" id="PS51078"/>
    </source>
</evidence>
<dbReference type="InterPro" id="IPR036388">
    <property type="entry name" value="WH-like_DNA-bd_sf"/>
</dbReference>
<dbReference type="PROSITE" id="PS51078">
    <property type="entry name" value="ICLR_ED"/>
    <property type="match status" value="1"/>
</dbReference>
<keyword evidence="3" id="KW-0804">Transcription</keyword>
<accession>A0A7X2ZC66</accession>
<name>A0A7X2ZC66_9BACL</name>
<dbReference type="PANTHER" id="PTHR30136:SF35">
    <property type="entry name" value="HTH-TYPE TRANSCRIPTIONAL REGULATOR RV1719"/>
    <property type="match status" value="1"/>
</dbReference>
<evidence type="ECO:0000313" key="7">
    <source>
        <dbReference type="Proteomes" id="UP000450917"/>
    </source>
</evidence>
<evidence type="ECO:0000259" key="4">
    <source>
        <dbReference type="PROSITE" id="PS51077"/>
    </source>
</evidence>
<sequence>MKALNKKDYTLHSVKNAMRILRLFSLERPELGVTEIARLLGLNKSTVYHLMTFLTADGLLEKGPKSKYRLGLALLRYTGIITTQMEIHRIALPVLENLAKQLGESAFIGILEGTDVAYLQKVEIKHPDLLLSLVGNRNPASCTGTGKVLLAYQKEDMIAEIAERLQPYGPNSITDSEQFKQHLAEVRSRGYAICLDEIHEGVASIGVPVRDYTGGVIAALSIVGPTEHIRNFDIPHAVGILKSAANEISSKLGHYA</sequence>